<dbReference type="Pfam" id="PF13457">
    <property type="entry name" value="GW"/>
    <property type="match status" value="1"/>
</dbReference>
<feature type="domain" description="Beta-lactamase class A catalytic" evidence="2">
    <location>
        <begin position="215"/>
        <end position="417"/>
    </location>
</feature>
<feature type="domain" description="GW" evidence="3">
    <location>
        <begin position="132"/>
        <end position="191"/>
    </location>
</feature>
<dbReference type="EMBL" id="JBHSGD010000002">
    <property type="protein sequence ID" value="MFC4651659.1"/>
    <property type="molecule type" value="Genomic_DNA"/>
</dbReference>
<keyword evidence="6" id="KW-1185">Reference proteome</keyword>
<evidence type="ECO:0000313" key="5">
    <source>
        <dbReference type="EMBL" id="MFC4651659.1"/>
    </source>
</evidence>
<name>A0ABV9JAH5_9LACT</name>
<dbReference type="InterPro" id="IPR025987">
    <property type="entry name" value="GW_dom"/>
</dbReference>
<accession>A0ABV9JAH5</accession>
<dbReference type="Gene3D" id="2.30.30.170">
    <property type="match status" value="1"/>
</dbReference>
<proteinExistence type="predicted"/>
<feature type="domain" description="DUF5776" evidence="4">
    <location>
        <begin position="56"/>
        <end position="113"/>
    </location>
</feature>
<dbReference type="InterPro" id="IPR045155">
    <property type="entry name" value="Beta-lactam_cat"/>
</dbReference>
<dbReference type="GO" id="GO:0016787">
    <property type="term" value="F:hydrolase activity"/>
    <property type="evidence" value="ECO:0007669"/>
    <property type="project" value="UniProtKB-KW"/>
</dbReference>
<dbReference type="Pfam" id="PF19087">
    <property type="entry name" value="DUF5776"/>
    <property type="match status" value="1"/>
</dbReference>
<evidence type="ECO:0000256" key="1">
    <source>
        <dbReference type="ARBA" id="ARBA00022729"/>
    </source>
</evidence>
<dbReference type="InterPro" id="IPR038200">
    <property type="entry name" value="GW_dom_sf"/>
</dbReference>
<dbReference type="RefSeq" id="WP_213536597.1">
    <property type="nucleotide sequence ID" value="NZ_BOVQ01000008.1"/>
</dbReference>
<dbReference type="SUPFAM" id="SSF82057">
    <property type="entry name" value="Prokaryotic SH3-related domain"/>
    <property type="match status" value="1"/>
</dbReference>
<dbReference type="PANTHER" id="PTHR35333">
    <property type="entry name" value="BETA-LACTAMASE"/>
    <property type="match status" value="1"/>
</dbReference>
<organism evidence="5 6">
    <name type="scientific">Lactococcus nasutitermitis</name>
    <dbReference type="NCBI Taxonomy" id="1652957"/>
    <lineage>
        <taxon>Bacteria</taxon>
        <taxon>Bacillati</taxon>
        <taxon>Bacillota</taxon>
        <taxon>Bacilli</taxon>
        <taxon>Lactobacillales</taxon>
        <taxon>Streptococcaceae</taxon>
        <taxon>Lactococcus</taxon>
    </lineage>
</organism>
<dbReference type="InterPro" id="IPR044081">
    <property type="entry name" value="DUF5776"/>
</dbReference>
<comment type="caution">
    <text evidence="5">The sequence shown here is derived from an EMBL/GenBank/DDBJ whole genome shotgun (WGS) entry which is preliminary data.</text>
</comment>
<protein>
    <submittedName>
        <fullName evidence="5">Serine hydrolase</fullName>
    </submittedName>
</protein>
<dbReference type="Pfam" id="PF13354">
    <property type="entry name" value="Beta-lactamase2"/>
    <property type="match status" value="1"/>
</dbReference>
<dbReference type="Proteomes" id="UP001595987">
    <property type="component" value="Unassembled WGS sequence"/>
</dbReference>
<dbReference type="Gene3D" id="3.40.710.10">
    <property type="entry name" value="DD-peptidase/beta-lactamase superfamily"/>
    <property type="match status" value="1"/>
</dbReference>
<keyword evidence="5" id="KW-0378">Hydrolase</keyword>
<dbReference type="PANTHER" id="PTHR35333:SF3">
    <property type="entry name" value="BETA-LACTAMASE-TYPE TRANSPEPTIDASE FOLD CONTAINING PROTEIN"/>
    <property type="match status" value="1"/>
</dbReference>
<sequence length="438" mass="48291">MQNLKNKVNTGVFLMLVVAILPTFFAFHSQSTSANSKIKTKIIIKKPANTFKSELYTSIPKHPLSLENINTYKDEKLTEKTGQILAKTQLSITALTGNSFKLSNGSYISANKSQIISDVIQSEQTETTTLYSSKTVNVFYSPFTTYDNQILSTITGNKTLVASQGATTYWGTYYKISFNGGQTGWVSSKDISLENPKLQQVQVLLNKKYNNPNYSIYVKELNSTFTVGVNQNEKMYSASLSKLPILYWTQKRLNNGEATLTDQLLYSSAVNSFSGAYKPAGTGTLPKTADNQNYTLQDIVNRTAKFSDNVGSNMLSFYETNKFDSSFQSAITKIAGTPWNPNTREASSQMVGRVFEALYHEGGASFNALFNTDFDTTKIKAGVPKNIQVAHKIGDADAYNHDAAIVFAPDPYILVVETNGGSDAVIQQISHDVYGVLQ</sequence>
<evidence type="ECO:0000259" key="4">
    <source>
        <dbReference type="Pfam" id="PF19087"/>
    </source>
</evidence>
<dbReference type="SUPFAM" id="SSF56601">
    <property type="entry name" value="beta-lactamase/transpeptidase-like"/>
    <property type="match status" value="1"/>
</dbReference>
<evidence type="ECO:0000259" key="2">
    <source>
        <dbReference type="Pfam" id="PF13354"/>
    </source>
</evidence>
<evidence type="ECO:0000313" key="6">
    <source>
        <dbReference type="Proteomes" id="UP001595987"/>
    </source>
</evidence>
<dbReference type="InterPro" id="IPR000871">
    <property type="entry name" value="Beta-lactam_class-A"/>
</dbReference>
<gene>
    <name evidence="5" type="ORF">ACFO26_01875</name>
</gene>
<reference evidence="6" key="1">
    <citation type="journal article" date="2019" name="Int. J. Syst. Evol. Microbiol.">
        <title>The Global Catalogue of Microorganisms (GCM) 10K type strain sequencing project: providing services to taxonomists for standard genome sequencing and annotation.</title>
        <authorList>
            <consortium name="The Broad Institute Genomics Platform"/>
            <consortium name="The Broad Institute Genome Sequencing Center for Infectious Disease"/>
            <person name="Wu L."/>
            <person name="Ma J."/>
        </authorList>
    </citation>
    <scope>NUCLEOTIDE SEQUENCE [LARGE SCALE GENOMIC DNA]</scope>
    <source>
        <strain evidence="6">CCUG 63287</strain>
    </source>
</reference>
<dbReference type="InterPro" id="IPR012338">
    <property type="entry name" value="Beta-lactam/transpept-like"/>
</dbReference>
<keyword evidence="1" id="KW-0732">Signal</keyword>
<evidence type="ECO:0000259" key="3">
    <source>
        <dbReference type="Pfam" id="PF13457"/>
    </source>
</evidence>